<reference evidence="3" key="1">
    <citation type="submission" date="2022-03" db="EMBL/GenBank/DDBJ databases">
        <title>Draft genome sequence of Aduncisulcus paluster, a free-living microaerophilic Fornicata.</title>
        <authorList>
            <person name="Yuyama I."/>
            <person name="Kume K."/>
            <person name="Tamura T."/>
            <person name="Inagaki Y."/>
            <person name="Hashimoto T."/>
        </authorList>
    </citation>
    <scope>NUCLEOTIDE SEQUENCE</scope>
    <source>
        <strain evidence="3">NY0171</strain>
    </source>
</reference>
<dbReference type="InterPro" id="IPR000362">
    <property type="entry name" value="Fumarate_lyase_fam"/>
</dbReference>
<dbReference type="Proteomes" id="UP001057375">
    <property type="component" value="Unassembled WGS sequence"/>
</dbReference>
<dbReference type="Pfam" id="PF00206">
    <property type="entry name" value="Lyase_1"/>
    <property type="match status" value="1"/>
</dbReference>
<dbReference type="EMBL" id="BQXS01010509">
    <property type="protein sequence ID" value="GKT33802.1"/>
    <property type="molecule type" value="Genomic_DNA"/>
</dbReference>
<dbReference type="InterPro" id="IPR008948">
    <property type="entry name" value="L-Aspartase-like"/>
</dbReference>
<dbReference type="SUPFAM" id="SSF48557">
    <property type="entry name" value="L-aspartase-like"/>
    <property type="match status" value="1"/>
</dbReference>
<evidence type="ECO:0000313" key="3">
    <source>
        <dbReference type="EMBL" id="GKT33802.1"/>
    </source>
</evidence>
<evidence type="ECO:0000313" key="4">
    <source>
        <dbReference type="Proteomes" id="UP001057375"/>
    </source>
</evidence>
<dbReference type="InterPro" id="IPR009049">
    <property type="entry name" value="Argininosuccinate_lyase"/>
</dbReference>
<name>A0ABQ5KMQ3_9EUKA</name>
<dbReference type="PANTHER" id="PTHR43814:SF1">
    <property type="entry name" value="ARGININOSUCCINATE LYASE"/>
    <property type="match status" value="1"/>
</dbReference>
<evidence type="ECO:0000259" key="2">
    <source>
        <dbReference type="Pfam" id="PF00206"/>
    </source>
</evidence>
<dbReference type="PRINTS" id="PR00145">
    <property type="entry name" value="ARGSUCLYASE"/>
</dbReference>
<organism evidence="3 4">
    <name type="scientific">Aduncisulcus paluster</name>
    <dbReference type="NCBI Taxonomy" id="2918883"/>
    <lineage>
        <taxon>Eukaryota</taxon>
        <taxon>Metamonada</taxon>
        <taxon>Carpediemonas-like organisms</taxon>
        <taxon>Aduncisulcus</taxon>
    </lineage>
</organism>
<sequence>MNIEALLTERIGTLAKKIHTARSRNDQVALDLRLYIKEKADLIEGQLLDLVKTLALVSKEHIDTFLPGCTHLQPAQPVRLGFHLMAYAEMFKRDTERLRDALKRVNVLPLGAGALAGTSYETDRHMIAQILEFDSVSLNAMDAVSDRDFAIE</sequence>
<dbReference type="PRINTS" id="PR00149">
    <property type="entry name" value="FUMRATELYASE"/>
</dbReference>
<protein>
    <submittedName>
        <fullName evidence="3">Multi-domain containing protein</fullName>
    </submittedName>
</protein>
<evidence type="ECO:0000256" key="1">
    <source>
        <dbReference type="ARBA" id="ARBA00010755"/>
    </source>
</evidence>
<comment type="caution">
    <text evidence="3">The sequence shown here is derived from an EMBL/GenBank/DDBJ whole genome shotgun (WGS) entry which is preliminary data.</text>
</comment>
<comment type="similarity">
    <text evidence="1">Belongs to the lyase 1 family. Argininosuccinate lyase subfamily.</text>
</comment>
<gene>
    <name evidence="3" type="ORF">ADUPG1_007518</name>
</gene>
<dbReference type="InterPro" id="IPR022761">
    <property type="entry name" value="Fumarate_lyase_N"/>
</dbReference>
<dbReference type="PANTHER" id="PTHR43814">
    <property type="entry name" value="ARGININOSUCCINATE LYASE"/>
    <property type="match status" value="1"/>
</dbReference>
<feature type="non-terminal residue" evidence="3">
    <location>
        <position position="152"/>
    </location>
</feature>
<accession>A0ABQ5KMQ3</accession>
<dbReference type="Gene3D" id="1.20.200.10">
    <property type="entry name" value="Fumarase/aspartase (Central domain)"/>
    <property type="match status" value="1"/>
</dbReference>
<keyword evidence="4" id="KW-1185">Reference proteome</keyword>
<proteinExistence type="inferred from homology"/>
<feature type="domain" description="Fumarate lyase N-terminal" evidence="2">
    <location>
        <begin position="6"/>
        <end position="152"/>
    </location>
</feature>